<dbReference type="AlphaFoldDB" id="A0A5N5UEH1"/>
<organism evidence="1 2">
    <name type="scientific">Halosegnis rubeus</name>
    <dbReference type="NCBI Taxonomy" id="2212850"/>
    <lineage>
        <taxon>Archaea</taxon>
        <taxon>Methanobacteriati</taxon>
        <taxon>Methanobacteriota</taxon>
        <taxon>Stenosarchaea group</taxon>
        <taxon>Halobacteria</taxon>
        <taxon>Halobacteriales</taxon>
        <taxon>Natronomonadaceae</taxon>
        <taxon>Halosegnis</taxon>
    </lineage>
</organism>
<sequence length="238" mass="25400">MVALAGCSASLNRLNGGGESSQLKPQKAVVDQFITGVNENDPDAVDESVGSWAAGAFTADNIGEYTFERGDLRRTTRERTYVILETDLTITHQGESRTEEVSFRLSEAREEWYIGQIFIVGGLIIDGEALGPPSAFMDAEFDSAPTSSDETGVLTVRHSGGGPLTAKGLTFRGTIVDPEGANPDISTDGVTVAEATQRSQFVPGDTLTIGVEAEYQISVRYSKEGLGSTVILQEFSHS</sequence>
<reference evidence="1 2" key="1">
    <citation type="submission" date="2019-10" db="EMBL/GenBank/DDBJ databases">
        <title>Unraveling microbial dark matter from salterns through culturing: the case of the genus Halosegnis.</title>
        <authorList>
            <person name="Duran-Viseras A."/>
            <person name="Andrei A.-S."/>
            <person name="Vera-Gargallo B."/>
            <person name="Ghai R."/>
            <person name="Sanchez-Porro C."/>
            <person name="Ventosa A."/>
        </authorList>
    </citation>
    <scope>NUCLEOTIDE SEQUENCE [LARGE SCALE GENOMIC DNA]</scope>
    <source>
        <strain evidence="1 2">F17-44</strain>
    </source>
</reference>
<dbReference type="OrthoDB" id="381115at2157"/>
<name>A0A5N5UEH1_9EURY</name>
<gene>
    <name evidence="1" type="ORF">DMP03_06940</name>
</gene>
<proteinExistence type="predicted"/>
<comment type="caution">
    <text evidence="1">The sequence shown here is derived from an EMBL/GenBank/DDBJ whole genome shotgun (WGS) entry which is preliminary data.</text>
</comment>
<dbReference type="Proteomes" id="UP000326302">
    <property type="component" value="Unassembled WGS sequence"/>
</dbReference>
<dbReference type="EMBL" id="QJOW01000002">
    <property type="protein sequence ID" value="KAB7517088.1"/>
    <property type="molecule type" value="Genomic_DNA"/>
</dbReference>
<accession>A0A5N5UEH1</accession>
<evidence type="ECO:0000313" key="2">
    <source>
        <dbReference type="Proteomes" id="UP000326302"/>
    </source>
</evidence>
<evidence type="ECO:0000313" key="1">
    <source>
        <dbReference type="EMBL" id="KAB7517088.1"/>
    </source>
</evidence>
<dbReference type="RefSeq" id="WP_152119969.1">
    <property type="nucleotide sequence ID" value="NZ_QJOW01000002.1"/>
</dbReference>
<protein>
    <submittedName>
        <fullName evidence="1">Uncharacterized protein</fullName>
    </submittedName>
</protein>